<dbReference type="Pfam" id="PF03717">
    <property type="entry name" value="PBP_dimer"/>
    <property type="match status" value="1"/>
</dbReference>
<evidence type="ECO:0000256" key="3">
    <source>
        <dbReference type="ARBA" id="ARBA00023136"/>
    </source>
</evidence>
<evidence type="ECO:0000256" key="4">
    <source>
        <dbReference type="SAM" id="MobiDB-lite"/>
    </source>
</evidence>
<dbReference type="PANTHER" id="PTHR30627:SF1">
    <property type="entry name" value="PEPTIDOGLYCAN D,D-TRANSPEPTIDASE FTSI"/>
    <property type="match status" value="1"/>
</dbReference>
<keyword evidence="5" id="KW-1133">Transmembrane helix</keyword>
<dbReference type="InterPro" id="IPR001460">
    <property type="entry name" value="PCN-bd_Tpept"/>
</dbReference>
<sequence length="834" mass="89836">MTRREDPRDNPRRGTSDVPRRSAVDRGGLADARRYTPRGRTVRETAAERRTAREPLPPDQRRRERPPLQVVDGGRSDSARRTAGRDDAARRDGARRREEIDEPRRDGTGRRGEAGAAGRESAGRRGAAGAGGRDSGGRRGAIGAAGRDSGGRRGGPGDGSRDGAGRSAGDPRRGRDARREGVGRREPRGAGADRREQEQRDARRERDARRAPVRDHVDGERRRPVRSRTAVQGRGQDQRRSTRRPKVNHGAAPPLPGKPQRRLRVATVLVLAMFALIGIRLVWLQFSDAPEYAASGIRDRLAEETIFASRGNIVDRNGQILAHSVEARYVYADPGMVENVDATADALVPLLGAYGVPRSDIVKLITPHKRDNGTQSRFEYLARGVSIETGDAVRKLNLAGIVVARDERREVFTRDTAATVIGFTGRDSKGLEGLEAAYEEQLKGVNGKRVYEVGDGKLRREIPGGLHLNKPARSGMTLQLTIDSYVQFRAQQLLAERLQAVKATVGAAIIMDVRTGEVIAQASYPGYDAADPLAAGDKQRVDMCTGLIVDPGSTHKAIVLSAALQEGVIQRNTPVVATSGIVKGDRTFEDGKRFDKETPLTLEGLLAYSSNTATIRIADRLGKDKLYEYQRKFGLGEVTGEGLPGEAQGQVRAPKDWSGSSYGAIPIGNGVGVTPIQMAAVYATIANGGKWVQPHLVRATVGPDGRTNSVPAPRTRQVIDPAVAATMRELLEAPVVIKDGTATKAALPDHRVAGKTGTGAQVIDGAYTDGYVASFIGFAPADAPRYVVAVYAKGGTDTFGADMTPAFRDMMSFTLDRFKVAPTGTPVPQLKAYA</sequence>
<accession>A0A8J3YU45</accession>
<dbReference type="RefSeq" id="WP_239153539.1">
    <property type="nucleotide sequence ID" value="NZ_BOPF01000031.1"/>
</dbReference>
<dbReference type="Proteomes" id="UP000619260">
    <property type="component" value="Unassembled WGS sequence"/>
</dbReference>
<feature type="domain" description="Penicillin-binding protein dimerisation" evidence="7">
    <location>
        <begin position="306"/>
        <end position="457"/>
    </location>
</feature>
<proteinExistence type="inferred from homology"/>
<dbReference type="PANTHER" id="PTHR30627">
    <property type="entry name" value="PEPTIDOGLYCAN D,D-TRANSPEPTIDASE"/>
    <property type="match status" value="1"/>
</dbReference>
<feature type="compositionally biased region" description="Gly residues" evidence="4">
    <location>
        <begin position="126"/>
        <end position="140"/>
    </location>
</feature>
<dbReference type="InterPro" id="IPR005311">
    <property type="entry name" value="PBP_dimer"/>
</dbReference>
<organism evidence="8 9">
    <name type="scientific">Virgisporangium aliadipatigenens</name>
    <dbReference type="NCBI Taxonomy" id="741659"/>
    <lineage>
        <taxon>Bacteria</taxon>
        <taxon>Bacillati</taxon>
        <taxon>Actinomycetota</taxon>
        <taxon>Actinomycetes</taxon>
        <taxon>Micromonosporales</taxon>
        <taxon>Micromonosporaceae</taxon>
        <taxon>Virgisporangium</taxon>
    </lineage>
</organism>
<evidence type="ECO:0008006" key="10">
    <source>
        <dbReference type="Google" id="ProtNLM"/>
    </source>
</evidence>
<keyword evidence="9" id="KW-1185">Reference proteome</keyword>
<comment type="caution">
    <text evidence="8">The sequence shown here is derived from an EMBL/GenBank/DDBJ whole genome shotgun (WGS) entry which is preliminary data.</text>
</comment>
<dbReference type="SUPFAM" id="SSF56519">
    <property type="entry name" value="Penicillin binding protein dimerisation domain"/>
    <property type="match status" value="1"/>
</dbReference>
<feature type="domain" description="Penicillin-binding protein transpeptidase" evidence="6">
    <location>
        <begin position="506"/>
        <end position="811"/>
    </location>
</feature>
<dbReference type="Gene3D" id="3.90.1310.10">
    <property type="entry name" value="Penicillin-binding protein 2a (Domain 2)"/>
    <property type="match status" value="1"/>
</dbReference>
<dbReference type="SUPFAM" id="SSF56601">
    <property type="entry name" value="beta-lactamase/transpeptidase-like"/>
    <property type="match status" value="1"/>
</dbReference>
<keyword evidence="5" id="KW-0812">Transmembrane</keyword>
<feature type="compositionally biased region" description="Basic and acidic residues" evidence="4">
    <location>
        <begin position="1"/>
        <end position="24"/>
    </location>
</feature>
<feature type="compositionally biased region" description="Basic and acidic residues" evidence="4">
    <location>
        <begin position="41"/>
        <end position="53"/>
    </location>
</feature>
<dbReference type="AlphaFoldDB" id="A0A8J3YU45"/>
<feature type="region of interest" description="Disordered" evidence="4">
    <location>
        <begin position="1"/>
        <end position="259"/>
    </location>
</feature>
<feature type="transmembrane region" description="Helical" evidence="5">
    <location>
        <begin position="263"/>
        <end position="283"/>
    </location>
</feature>
<dbReference type="GO" id="GO:0071555">
    <property type="term" value="P:cell wall organization"/>
    <property type="evidence" value="ECO:0007669"/>
    <property type="project" value="TreeGrafter"/>
</dbReference>
<feature type="compositionally biased region" description="Basic and acidic residues" evidence="4">
    <location>
        <begin position="159"/>
        <end position="222"/>
    </location>
</feature>
<comment type="subcellular location">
    <subcellularLocation>
        <location evidence="1">Membrane</location>
    </subcellularLocation>
</comment>
<reference evidence="8" key="1">
    <citation type="submission" date="2021-01" db="EMBL/GenBank/DDBJ databases">
        <title>Whole genome shotgun sequence of Virgisporangium aliadipatigenens NBRC 105644.</title>
        <authorList>
            <person name="Komaki H."/>
            <person name="Tamura T."/>
        </authorList>
    </citation>
    <scope>NUCLEOTIDE SEQUENCE</scope>
    <source>
        <strain evidence="8">NBRC 105644</strain>
    </source>
</reference>
<dbReference type="InterPro" id="IPR036138">
    <property type="entry name" value="PBP_dimer_sf"/>
</dbReference>
<name>A0A8J3YU45_9ACTN</name>
<evidence type="ECO:0000256" key="5">
    <source>
        <dbReference type="SAM" id="Phobius"/>
    </source>
</evidence>
<comment type="similarity">
    <text evidence="2">Belongs to the transpeptidase family.</text>
</comment>
<dbReference type="InterPro" id="IPR050515">
    <property type="entry name" value="Beta-lactam/transpept"/>
</dbReference>
<feature type="compositionally biased region" description="Low complexity" evidence="4">
    <location>
        <begin position="114"/>
        <end position="125"/>
    </location>
</feature>
<protein>
    <recommendedName>
        <fullName evidence="10">Penicillin-binding protein 2</fullName>
    </recommendedName>
</protein>
<dbReference type="Pfam" id="PF00905">
    <property type="entry name" value="Transpeptidase"/>
    <property type="match status" value="1"/>
</dbReference>
<evidence type="ECO:0000313" key="9">
    <source>
        <dbReference type="Proteomes" id="UP000619260"/>
    </source>
</evidence>
<dbReference type="InterPro" id="IPR012338">
    <property type="entry name" value="Beta-lactam/transpept-like"/>
</dbReference>
<evidence type="ECO:0000313" key="8">
    <source>
        <dbReference type="EMBL" id="GIJ49910.1"/>
    </source>
</evidence>
<keyword evidence="3 5" id="KW-0472">Membrane</keyword>
<gene>
    <name evidence="8" type="ORF">Val02_67960</name>
</gene>
<dbReference type="GO" id="GO:0008658">
    <property type="term" value="F:penicillin binding"/>
    <property type="evidence" value="ECO:0007669"/>
    <property type="project" value="InterPro"/>
</dbReference>
<feature type="compositionally biased region" description="Basic and acidic residues" evidence="4">
    <location>
        <begin position="74"/>
        <end position="113"/>
    </location>
</feature>
<evidence type="ECO:0000256" key="1">
    <source>
        <dbReference type="ARBA" id="ARBA00004370"/>
    </source>
</evidence>
<dbReference type="EMBL" id="BOPF01000031">
    <property type="protein sequence ID" value="GIJ49910.1"/>
    <property type="molecule type" value="Genomic_DNA"/>
</dbReference>
<dbReference type="Gene3D" id="3.30.450.330">
    <property type="match status" value="1"/>
</dbReference>
<dbReference type="Gene3D" id="3.40.710.10">
    <property type="entry name" value="DD-peptidase/beta-lactamase superfamily"/>
    <property type="match status" value="1"/>
</dbReference>
<dbReference type="GO" id="GO:0005886">
    <property type="term" value="C:plasma membrane"/>
    <property type="evidence" value="ECO:0007669"/>
    <property type="project" value="TreeGrafter"/>
</dbReference>
<evidence type="ECO:0000259" key="7">
    <source>
        <dbReference type="Pfam" id="PF03717"/>
    </source>
</evidence>
<evidence type="ECO:0000259" key="6">
    <source>
        <dbReference type="Pfam" id="PF00905"/>
    </source>
</evidence>
<evidence type="ECO:0000256" key="2">
    <source>
        <dbReference type="ARBA" id="ARBA00007171"/>
    </source>
</evidence>